<dbReference type="Gene3D" id="3.20.20.10">
    <property type="entry name" value="Alanine racemase"/>
    <property type="match status" value="1"/>
</dbReference>
<dbReference type="PRINTS" id="PR01179">
    <property type="entry name" value="ODADCRBXLASE"/>
</dbReference>
<evidence type="ECO:0000256" key="1">
    <source>
        <dbReference type="ARBA" id="ARBA00001933"/>
    </source>
</evidence>
<organism evidence="4 5">
    <name type="scientific">Cohnella soli</name>
    <dbReference type="NCBI Taxonomy" id="425005"/>
    <lineage>
        <taxon>Bacteria</taxon>
        <taxon>Bacillati</taxon>
        <taxon>Bacillota</taxon>
        <taxon>Bacilli</taxon>
        <taxon>Bacillales</taxon>
        <taxon>Paenibacillaceae</taxon>
        <taxon>Cohnella</taxon>
    </lineage>
</organism>
<dbReference type="PANTHER" id="PTHR43727">
    <property type="entry name" value="DIAMINOPIMELATE DECARBOXYLASE"/>
    <property type="match status" value="1"/>
</dbReference>
<dbReference type="SUPFAM" id="SSF50621">
    <property type="entry name" value="Alanine racemase C-terminal domain-like"/>
    <property type="match status" value="1"/>
</dbReference>
<dbReference type="InterPro" id="IPR022644">
    <property type="entry name" value="De-COase2_N"/>
</dbReference>
<dbReference type="InterPro" id="IPR009006">
    <property type="entry name" value="Ala_racemase/Decarboxylase_C"/>
</dbReference>
<dbReference type="Proteomes" id="UP001596113">
    <property type="component" value="Unassembled WGS sequence"/>
</dbReference>
<keyword evidence="2" id="KW-0663">Pyridoxal phosphate</keyword>
<comment type="cofactor">
    <cofactor evidence="1">
        <name>pyridoxal 5'-phosphate</name>
        <dbReference type="ChEBI" id="CHEBI:597326"/>
    </cofactor>
</comment>
<keyword evidence="5" id="KW-1185">Reference proteome</keyword>
<comment type="caution">
    <text evidence="4">The sequence shown here is derived from an EMBL/GenBank/DDBJ whole genome shotgun (WGS) entry which is preliminary data.</text>
</comment>
<feature type="domain" description="Orn/DAP/Arg decarboxylase 2 N-terminal" evidence="3">
    <location>
        <begin position="27"/>
        <end position="276"/>
    </location>
</feature>
<protein>
    <recommendedName>
        <fullName evidence="3">Orn/DAP/Arg decarboxylase 2 N-terminal domain-containing protein</fullName>
    </recommendedName>
</protein>
<evidence type="ECO:0000259" key="3">
    <source>
        <dbReference type="Pfam" id="PF02784"/>
    </source>
</evidence>
<reference evidence="5" key="1">
    <citation type="journal article" date="2019" name="Int. J. Syst. Evol. Microbiol.">
        <title>The Global Catalogue of Microorganisms (GCM) 10K type strain sequencing project: providing services to taxonomists for standard genome sequencing and annotation.</title>
        <authorList>
            <consortium name="The Broad Institute Genomics Platform"/>
            <consortium name="The Broad Institute Genome Sequencing Center for Infectious Disease"/>
            <person name="Wu L."/>
            <person name="Ma J."/>
        </authorList>
    </citation>
    <scope>NUCLEOTIDE SEQUENCE [LARGE SCALE GENOMIC DNA]</scope>
    <source>
        <strain evidence="5">CGMCC 1.18575</strain>
    </source>
</reference>
<evidence type="ECO:0000313" key="4">
    <source>
        <dbReference type="EMBL" id="MFC5407364.1"/>
    </source>
</evidence>
<gene>
    <name evidence="4" type="ORF">ACFPOF_31930</name>
</gene>
<dbReference type="EMBL" id="JBHSMI010000067">
    <property type="protein sequence ID" value="MFC5407364.1"/>
    <property type="molecule type" value="Genomic_DNA"/>
</dbReference>
<dbReference type="InterPro" id="IPR000183">
    <property type="entry name" value="Orn/DAP/Arg_de-COase"/>
</dbReference>
<dbReference type="PRINTS" id="PR01182">
    <property type="entry name" value="ORNDCRBXLASE"/>
</dbReference>
<dbReference type="Pfam" id="PF02784">
    <property type="entry name" value="Orn_Arg_deC_N"/>
    <property type="match status" value="1"/>
</dbReference>
<evidence type="ECO:0000313" key="5">
    <source>
        <dbReference type="Proteomes" id="UP001596113"/>
    </source>
</evidence>
<dbReference type="SUPFAM" id="SSF51419">
    <property type="entry name" value="PLP-binding barrel"/>
    <property type="match status" value="1"/>
</dbReference>
<dbReference type="PANTHER" id="PTHR43727:SF2">
    <property type="entry name" value="GROUP IV DECARBOXYLASE"/>
    <property type="match status" value="1"/>
</dbReference>
<dbReference type="InterPro" id="IPR002433">
    <property type="entry name" value="Orn_de-COase"/>
</dbReference>
<dbReference type="InterPro" id="IPR029066">
    <property type="entry name" value="PLP-binding_barrel"/>
</dbReference>
<dbReference type="Gene3D" id="2.40.37.10">
    <property type="entry name" value="Lyase, Ornithine Decarboxylase, Chain A, domain 1"/>
    <property type="match status" value="1"/>
</dbReference>
<accession>A0ABW0I220</accession>
<evidence type="ECO:0000256" key="2">
    <source>
        <dbReference type="ARBA" id="ARBA00022898"/>
    </source>
</evidence>
<sequence length="402" mass="44871">MLPEVLDGIRQLTRTHASPIYVYHFDAIKRQVTKFREGMHRSIKLFYSLKANPNPHIVKRIGELGVGAEVCSGVELSIADSAKISFKDTIFLGPGKREDELYSAVRNGVRFIIAESFEELERLDRIAKSLHMVTDVGIRVNPLRPGVSSKLVMGGLPLQFGIDEEQIAPILERFGRFSNLKLAGMHMYVGTQNLNAESIIENTDYILRTAGRFVSEFRLDLRYIGIGGGMGIPYAQSEKDLNLDLMHAGIGCVIDRYIQNHGNVEILMESGRFIVGESGMYLTQVIATKTSRGKHFIVVNGGTHHYSPTFMAPLTKFDETIITPFMDDEGREKRLQTIVGTLCTPHDVLLRNVELPAFRSGDWIGFRNAGAYGLTAGRVLFLSHPLPKEFLIADGCCINIRE</sequence>
<name>A0ABW0I220_9BACL</name>
<dbReference type="RefSeq" id="WP_378139963.1">
    <property type="nucleotide sequence ID" value="NZ_JBHSMI010000067.1"/>
</dbReference>
<proteinExistence type="predicted"/>